<evidence type="ECO:0000256" key="4">
    <source>
        <dbReference type="ARBA" id="ARBA00016175"/>
    </source>
</evidence>
<evidence type="ECO:0000256" key="2">
    <source>
        <dbReference type="ARBA" id="ARBA00004574"/>
    </source>
</evidence>
<comment type="subcellular location">
    <subcellularLocation>
        <location evidence="2">Chromosome</location>
        <location evidence="2">Telomere</location>
    </subcellularLocation>
    <subcellularLocation>
        <location evidence="1">Nucleus</location>
    </subcellularLocation>
</comment>
<evidence type="ECO:0000256" key="8">
    <source>
        <dbReference type="ARBA" id="ARBA00023242"/>
    </source>
</evidence>
<dbReference type="KEGG" id="aprc:113865949"/>
<dbReference type="AlphaFoldDB" id="A0A8B8LMG4"/>
<keyword evidence="8" id="KW-0539">Nucleus</keyword>
<dbReference type="PANTHER" id="PTHR14865">
    <property type="entry name" value="CST COMPLEX SUBUNIT CTC1"/>
    <property type="match status" value="1"/>
</dbReference>
<dbReference type="GO" id="GO:1990879">
    <property type="term" value="C:CST complex"/>
    <property type="evidence" value="ECO:0007669"/>
    <property type="project" value="TreeGrafter"/>
</dbReference>
<accession>A0A8B8LMG4</accession>
<sequence>MLLPVSFIVIKSIDVCDNQCSDNSTNLKATKDAYSASQDSFSCLISQLPQNLSHKQILLRCRVVAVFVLVIERKTTNFIAETKINAERTLLDIPLACFLLEDGSSSCCCWANAERAATLLRLREELSTSYHLAKILKNHKRITMKNHGLCIDSPYQDLVSVTSGDALSSSDQNMLKFIIFNACVGRIWTVVANGMDAAEMRQLEKEYPTEMVNVQTMQNIWAKDVSYTRTLAEARNMIKELKS</sequence>
<proteinExistence type="inferred from homology"/>
<evidence type="ECO:0000313" key="9">
    <source>
        <dbReference type="Proteomes" id="UP000694853"/>
    </source>
</evidence>
<dbReference type="GO" id="GO:0003697">
    <property type="term" value="F:single-stranded DNA binding"/>
    <property type="evidence" value="ECO:0007669"/>
    <property type="project" value="TreeGrafter"/>
</dbReference>
<evidence type="ECO:0000256" key="6">
    <source>
        <dbReference type="ARBA" id="ARBA00022895"/>
    </source>
</evidence>
<reference evidence="10" key="2">
    <citation type="submission" date="2025-08" db="UniProtKB">
        <authorList>
            <consortium name="RefSeq"/>
        </authorList>
    </citation>
    <scope>IDENTIFICATION</scope>
    <source>
        <tissue evidence="10">Young leaves</tissue>
    </source>
</reference>
<dbReference type="OrthoDB" id="2314520at2759"/>
<evidence type="ECO:0000256" key="5">
    <source>
        <dbReference type="ARBA" id="ARBA00022454"/>
    </source>
</evidence>
<comment type="similarity">
    <text evidence="3">Belongs to the CTC1 family.</text>
</comment>
<keyword evidence="6" id="KW-0779">Telomere</keyword>
<dbReference type="GO" id="GO:0042162">
    <property type="term" value="F:telomeric DNA binding"/>
    <property type="evidence" value="ECO:0007669"/>
    <property type="project" value="TreeGrafter"/>
</dbReference>
<keyword evidence="5" id="KW-0158">Chromosome</keyword>
<dbReference type="Proteomes" id="UP000694853">
    <property type="component" value="Unplaced"/>
</dbReference>
<evidence type="ECO:0000256" key="7">
    <source>
        <dbReference type="ARBA" id="ARBA00023125"/>
    </source>
</evidence>
<dbReference type="GeneID" id="113865949"/>
<keyword evidence="9" id="KW-1185">Reference proteome</keyword>
<protein>
    <recommendedName>
        <fullName evidence="4">CST complex subunit CTC1</fullName>
    </recommendedName>
</protein>
<dbReference type="RefSeq" id="XP_027356578.1">
    <property type="nucleotide sequence ID" value="XM_027500777.1"/>
</dbReference>
<evidence type="ECO:0000256" key="1">
    <source>
        <dbReference type="ARBA" id="ARBA00004123"/>
    </source>
</evidence>
<dbReference type="InterPro" id="IPR042617">
    <property type="entry name" value="CTC1-like"/>
</dbReference>
<keyword evidence="7" id="KW-0238">DNA-binding</keyword>
<organism evidence="9 10">
    <name type="scientific">Abrus precatorius</name>
    <name type="common">Indian licorice</name>
    <name type="synonym">Glycine abrus</name>
    <dbReference type="NCBI Taxonomy" id="3816"/>
    <lineage>
        <taxon>Eukaryota</taxon>
        <taxon>Viridiplantae</taxon>
        <taxon>Streptophyta</taxon>
        <taxon>Embryophyta</taxon>
        <taxon>Tracheophyta</taxon>
        <taxon>Spermatophyta</taxon>
        <taxon>Magnoliopsida</taxon>
        <taxon>eudicotyledons</taxon>
        <taxon>Gunneridae</taxon>
        <taxon>Pentapetalae</taxon>
        <taxon>rosids</taxon>
        <taxon>fabids</taxon>
        <taxon>Fabales</taxon>
        <taxon>Fabaceae</taxon>
        <taxon>Papilionoideae</taxon>
        <taxon>50 kb inversion clade</taxon>
        <taxon>NPAAA clade</taxon>
        <taxon>indigoferoid/millettioid clade</taxon>
        <taxon>Abreae</taxon>
        <taxon>Abrus</taxon>
    </lineage>
</organism>
<gene>
    <name evidence="10" type="primary">LOC113865949</name>
</gene>
<evidence type="ECO:0000256" key="3">
    <source>
        <dbReference type="ARBA" id="ARBA00006332"/>
    </source>
</evidence>
<evidence type="ECO:0000313" key="10">
    <source>
        <dbReference type="RefSeq" id="XP_027356578.1"/>
    </source>
</evidence>
<name>A0A8B8LMG4_ABRPR</name>
<dbReference type="GO" id="GO:0045740">
    <property type="term" value="P:positive regulation of DNA replication"/>
    <property type="evidence" value="ECO:0007669"/>
    <property type="project" value="TreeGrafter"/>
</dbReference>
<dbReference type="GO" id="GO:0010833">
    <property type="term" value="P:telomere maintenance via telomere lengthening"/>
    <property type="evidence" value="ECO:0007669"/>
    <property type="project" value="TreeGrafter"/>
</dbReference>
<dbReference type="PANTHER" id="PTHR14865:SF2">
    <property type="entry name" value="CST COMPLEX SUBUNIT CTC1"/>
    <property type="match status" value="1"/>
</dbReference>
<reference evidence="9" key="1">
    <citation type="journal article" date="2019" name="Toxins">
        <title>Detection of Abrin-Like and Prepropulchellin-Like Toxin Genes and Transcripts Using Whole Genome Sequencing and Full-Length Transcript Sequencing of Abrus precatorius.</title>
        <authorList>
            <person name="Hovde B.T."/>
            <person name="Daligault H.E."/>
            <person name="Hanschen E.R."/>
            <person name="Kunde Y.A."/>
            <person name="Johnson M.B."/>
            <person name="Starkenburg S.R."/>
            <person name="Johnson S.L."/>
        </authorList>
    </citation>
    <scope>NUCLEOTIDE SEQUENCE [LARGE SCALE GENOMIC DNA]</scope>
</reference>